<feature type="region of interest" description="Disordered" evidence="1">
    <location>
        <begin position="360"/>
        <end position="384"/>
    </location>
</feature>
<name>A0AAW0BTF8_9AGAR</name>
<protein>
    <submittedName>
        <fullName evidence="2">Uncharacterized protein</fullName>
    </submittedName>
</protein>
<evidence type="ECO:0000313" key="2">
    <source>
        <dbReference type="EMBL" id="KAK7029436.1"/>
    </source>
</evidence>
<proteinExistence type="predicted"/>
<dbReference type="Proteomes" id="UP001383192">
    <property type="component" value="Unassembled WGS sequence"/>
</dbReference>
<organism evidence="2 3">
    <name type="scientific">Paramarasmius palmivorus</name>
    <dbReference type="NCBI Taxonomy" id="297713"/>
    <lineage>
        <taxon>Eukaryota</taxon>
        <taxon>Fungi</taxon>
        <taxon>Dikarya</taxon>
        <taxon>Basidiomycota</taxon>
        <taxon>Agaricomycotina</taxon>
        <taxon>Agaricomycetes</taxon>
        <taxon>Agaricomycetidae</taxon>
        <taxon>Agaricales</taxon>
        <taxon>Marasmiineae</taxon>
        <taxon>Marasmiaceae</taxon>
        <taxon>Paramarasmius</taxon>
    </lineage>
</organism>
<gene>
    <name evidence="2" type="ORF">VNI00_014568</name>
</gene>
<accession>A0AAW0BTF8</accession>
<evidence type="ECO:0000313" key="3">
    <source>
        <dbReference type="Proteomes" id="UP001383192"/>
    </source>
</evidence>
<sequence length="527" mass="59272">MSSNTNNFSREDRQRWRQRAPRLGYWLGVHDTHPVIHGRSARANDSPPPPYTSQPPQTRTPDQPPFTQERIRPPQTPDQPPFTQEHVQPPPPPPPPPPQIYHQQVYAQPHQLQPNPPYPLPPPVYQPYPYAPPPPPHGAVYDQGGHYPPRAYNYPGGQPEPMAMGALQPHANHFEVSLPQGTNVVGATVTQVRERLRADTSFVNAFRQFCEKMGLDPQEAHLGYKIMPGERVNQPATLLSNEFEYKSAVEKLIVKNMKARSVFSVLEIYNLNAPSRSAGSQRGTKRKVDTTVSDEISTTVSYGPVLRKLKEHVQCSQHQGRSCHVDPFNGDHIELDNYALTLWAKKIFFGEASYTKPPNVSDFDRLRKKARPENKKGSTSAAPPPAMHFHFNGFQVSPTWPSSRSSPLTDRTTSAVGKTNAVVDLTEDSEDDDSVEYPLVEELLIDLDQDYPDSNFLQYADQLRNKGLTRVNALSTLSPAFFTDFIGMPADDVDRFVSQAQTLVRWARKGKYPAGSLRHSPKMEKEN</sequence>
<feature type="compositionally biased region" description="Pro residues" evidence="1">
    <location>
        <begin position="88"/>
        <end position="99"/>
    </location>
</feature>
<evidence type="ECO:0000256" key="1">
    <source>
        <dbReference type="SAM" id="MobiDB-lite"/>
    </source>
</evidence>
<comment type="caution">
    <text evidence="2">The sequence shown here is derived from an EMBL/GenBank/DDBJ whole genome shotgun (WGS) entry which is preliminary data.</text>
</comment>
<reference evidence="2 3" key="1">
    <citation type="submission" date="2024-01" db="EMBL/GenBank/DDBJ databases">
        <title>A draft genome for a cacao thread blight-causing isolate of Paramarasmius palmivorus.</title>
        <authorList>
            <person name="Baruah I.K."/>
            <person name="Bukari Y."/>
            <person name="Amoako-Attah I."/>
            <person name="Meinhardt L.W."/>
            <person name="Bailey B.A."/>
            <person name="Cohen S.P."/>
        </authorList>
    </citation>
    <scope>NUCLEOTIDE SEQUENCE [LARGE SCALE GENOMIC DNA]</scope>
    <source>
        <strain evidence="2 3">GH-12</strain>
    </source>
</reference>
<feature type="region of interest" description="Disordered" evidence="1">
    <location>
        <begin position="36"/>
        <end position="101"/>
    </location>
</feature>
<dbReference type="EMBL" id="JAYKXP010000083">
    <property type="protein sequence ID" value="KAK7029436.1"/>
    <property type="molecule type" value="Genomic_DNA"/>
</dbReference>
<keyword evidence="3" id="KW-1185">Reference proteome</keyword>
<feature type="compositionally biased region" description="Low complexity" evidence="1">
    <location>
        <begin position="54"/>
        <end position="68"/>
    </location>
</feature>
<dbReference type="AlphaFoldDB" id="A0AAW0BTF8"/>